<accession>A0AAD8WY69</accession>
<name>A0AAD8WY69_LOLMU</name>
<evidence type="ECO:0000313" key="1">
    <source>
        <dbReference type="EMBL" id="KAK1682906.1"/>
    </source>
</evidence>
<keyword evidence="2" id="KW-1185">Reference proteome</keyword>
<sequence>MWERDHTLQGIIETAWSHGRPCTSLQDLSTKLASTQEELKEWSHKKFGSVNRRAKKLRKKLGKKLTAELDEILLREELMWRQRSRVTWLKEVDRNTRYFHKKATWRQKKNYVNKLKDRNGMCVEDHEEIVKMTTEFFKDLYTKDSSVNPSLILDKIHATVSEDMNEQLCKEFTETEISDALFQISPLKAPGKDGLPARFYQRNWALLKADVISAVKYFFLNGTIPEGINDTIIVLIPKGTNPEMLSDFRPISLCNVAYKVISKCLIQHSNNPHNSHCAFKLDLSKSYDRVDWNFLQGALLKMGFCQLGGCDEGPLSFPKGYGSAAEQLKVLSPVHLSLPGGYPKRHQRAALGVSSSTFEEKYLSLPTPEGLMKGEHFQPIMNRLTKRLTNWCEKYYSHAAKETHIKAVAQALPGYAMGVFKMSVRFCNKYEKLIRDYWWGDEEGQHVVHWLADIAEKNNGRGVASWEAAQHGWVKLNIDGSFCPKDGSGGVRDSNNIVVAVASVQLNKCSAAEDAEARAVLLGLKSFDSSQRPKLILKLIALRCARLFKTATVTGPKSLLSMKKLNPL</sequence>
<dbReference type="PANTHER" id="PTHR33116:SF86">
    <property type="entry name" value="REVERSE TRANSCRIPTASE DOMAIN-CONTAINING PROTEIN"/>
    <property type="match status" value="1"/>
</dbReference>
<gene>
    <name evidence="1" type="ORF">QYE76_043754</name>
</gene>
<evidence type="ECO:0000313" key="2">
    <source>
        <dbReference type="Proteomes" id="UP001231189"/>
    </source>
</evidence>
<reference evidence="1" key="1">
    <citation type="submission" date="2023-07" db="EMBL/GenBank/DDBJ databases">
        <title>A chromosome-level genome assembly of Lolium multiflorum.</title>
        <authorList>
            <person name="Chen Y."/>
            <person name="Copetti D."/>
            <person name="Kolliker R."/>
            <person name="Studer B."/>
        </authorList>
    </citation>
    <scope>NUCLEOTIDE SEQUENCE</scope>
    <source>
        <strain evidence="1">02402/16</strain>
        <tissue evidence="1">Leaf</tissue>
    </source>
</reference>
<dbReference type="AlphaFoldDB" id="A0AAD8WY69"/>
<evidence type="ECO:0008006" key="3">
    <source>
        <dbReference type="Google" id="ProtNLM"/>
    </source>
</evidence>
<proteinExistence type="predicted"/>
<dbReference type="PANTHER" id="PTHR33116">
    <property type="entry name" value="REVERSE TRANSCRIPTASE ZINC-BINDING DOMAIN-CONTAINING PROTEIN-RELATED-RELATED"/>
    <property type="match status" value="1"/>
</dbReference>
<protein>
    <recommendedName>
        <fullName evidence="3">Reverse transcriptase domain-containing protein</fullName>
    </recommendedName>
</protein>
<organism evidence="1 2">
    <name type="scientific">Lolium multiflorum</name>
    <name type="common">Italian ryegrass</name>
    <name type="synonym">Lolium perenne subsp. multiflorum</name>
    <dbReference type="NCBI Taxonomy" id="4521"/>
    <lineage>
        <taxon>Eukaryota</taxon>
        <taxon>Viridiplantae</taxon>
        <taxon>Streptophyta</taxon>
        <taxon>Embryophyta</taxon>
        <taxon>Tracheophyta</taxon>
        <taxon>Spermatophyta</taxon>
        <taxon>Magnoliopsida</taxon>
        <taxon>Liliopsida</taxon>
        <taxon>Poales</taxon>
        <taxon>Poaceae</taxon>
        <taxon>BOP clade</taxon>
        <taxon>Pooideae</taxon>
        <taxon>Poodae</taxon>
        <taxon>Poeae</taxon>
        <taxon>Poeae Chloroplast Group 2 (Poeae type)</taxon>
        <taxon>Loliodinae</taxon>
        <taxon>Loliinae</taxon>
        <taxon>Lolium</taxon>
    </lineage>
</organism>
<dbReference type="Proteomes" id="UP001231189">
    <property type="component" value="Unassembled WGS sequence"/>
</dbReference>
<comment type="caution">
    <text evidence="1">The sequence shown here is derived from an EMBL/GenBank/DDBJ whole genome shotgun (WGS) entry which is preliminary data.</text>
</comment>
<dbReference type="EMBL" id="JAUUTY010000002">
    <property type="protein sequence ID" value="KAK1682906.1"/>
    <property type="molecule type" value="Genomic_DNA"/>
</dbReference>